<dbReference type="InterPro" id="IPR044861">
    <property type="entry name" value="IPNS-like_FE2OG_OXY"/>
</dbReference>
<evidence type="ECO:0000256" key="4">
    <source>
        <dbReference type="ARBA" id="ARBA00022723"/>
    </source>
</evidence>
<dbReference type="InterPro" id="IPR027443">
    <property type="entry name" value="IPNS-like_sf"/>
</dbReference>
<keyword evidence="8" id="KW-0223">Dioxygenase</keyword>
<dbReference type="Pfam" id="PF14226">
    <property type="entry name" value="DIOX_N"/>
    <property type="match status" value="1"/>
</dbReference>
<comment type="cofactor">
    <cofactor evidence="2">
        <name>L-ascorbate</name>
        <dbReference type="ChEBI" id="CHEBI:38290"/>
    </cofactor>
</comment>
<keyword evidence="4 12" id="KW-0479">Metal-binding</keyword>
<evidence type="ECO:0000313" key="14">
    <source>
        <dbReference type="EMBL" id="KAK7276403.1"/>
    </source>
</evidence>
<evidence type="ECO:0000256" key="7">
    <source>
        <dbReference type="ARBA" id="ARBA00022896"/>
    </source>
</evidence>
<evidence type="ECO:0000313" key="15">
    <source>
        <dbReference type="Proteomes" id="UP001372338"/>
    </source>
</evidence>
<evidence type="ECO:0000256" key="3">
    <source>
        <dbReference type="ARBA" id="ARBA00008056"/>
    </source>
</evidence>
<evidence type="ECO:0000256" key="2">
    <source>
        <dbReference type="ARBA" id="ARBA00001961"/>
    </source>
</evidence>
<dbReference type="GO" id="GO:1900150">
    <property type="term" value="P:regulation of defense response to fungus"/>
    <property type="evidence" value="ECO:0007669"/>
    <property type="project" value="UniProtKB-ARBA"/>
</dbReference>
<keyword evidence="9 12" id="KW-0560">Oxidoreductase</keyword>
<comment type="caution">
    <text evidence="14">The sequence shown here is derived from an EMBL/GenBank/DDBJ whole genome shotgun (WGS) entry which is preliminary data.</text>
</comment>
<comment type="catalytic activity">
    <reaction evidence="11">
        <text>jasmonate + 2-oxoglutarate + O2 = (1R,2R)-12-hydroxyjasmonate + succinate + CO2</text>
        <dbReference type="Rhea" id="RHEA:67144"/>
        <dbReference type="ChEBI" id="CHEBI:15379"/>
        <dbReference type="ChEBI" id="CHEBI:16526"/>
        <dbReference type="ChEBI" id="CHEBI:16810"/>
        <dbReference type="ChEBI" id="CHEBI:30031"/>
        <dbReference type="ChEBI" id="CHEBI:58431"/>
        <dbReference type="ChEBI" id="CHEBI:132022"/>
    </reaction>
    <physiologicalReaction direction="left-to-right" evidence="11">
        <dbReference type="Rhea" id="RHEA:67145"/>
    </physiologicalReaction>
</comment>
<evidence type="ECO:0000256" key="6">
    <source>
        <dbReference type="ARBA" id="ARBA00022821"/>
    </source>
</evidence>
<dbReference type="EMBL" id="JAYWIO010000003">
    <property type="protein sequence ID" value="KAK7276403.1"/>
    <property type="molecule type" value="Genomic_DNA"/>
</dbReference>
<comment type="cofactor">
    <cofactor evidence="1">
        <name>Fe(2+)</name>
        <dbReference type="ChEBI" id="CHEBI:29033"/>
    </cofactor>
</comment>
<evidence type="ECO:0000256" key="11">
    <source>
        <dbReference type="ARBA" id="ARBA00052139"/>
    </source>
</evidence>
<dbReference type="GO" id="GO:0120091">
    <property type="term" value="F:jasmonic acid hydrolase"/>
    <property type="evidence" value="ECO:0007669"/>
    <property type="project" value="UniProtKB-ARBA"/>
</dbReference>
<keyword evidence="6" id="KW-0611">Plant defense</keyword>
<gene>
    <name evidence="14" type="ORF">RIF29_17542</name>
</gene>
<keyword evidence="15" id="KW-1185">Reference proteome</keyword>
<dbReference type="GO" id="GO:0051213">
    <property type="term" value="F:dioxygenase activity"/>
    <property type="evidence" value="ECO:0007669"/>
    <property type="project" value="UniProtKB-KW"/>
</dbReference>
<dbReference type="InterPro" id="IPR050295">
    <property type="entry name" value="Plant_2OG-oxidoreductases"/>
</dbReference>
<evidence type="ECO:0000256" key="9">
    <source>
        <dbReference type="ARBA" id="ARBA00023002"/>
    </source>
</evidence>
<protein>
    <recommendedName>
        <fullName evidence="13">Fe2OG dioxygenase domain-containing protein</fullName>
    </recommendedName>
</protein>
<dbReference type="SUPFAM" id="SSF51197">
    <property type="entry name" value="Clavaminate synthase-like"/>
    <property type="match status" value="1"/>
</dbReference>
<dbReference type="AlphaFoldDB" id="A0AAN9FP73"/>
<dbReference type="PRINTS" id="PR00682">
    <property type="entry name" value="IPNSYNTHASE"/>
</dbReference>
<proteinExistence type="inferred from homology"/>
<dbReference type="GO" id="GO:0006952">
    <property type="term" value="P:defense response"/>
    <property type="evidence" value="ECO:0007669"/>
    <property type="project" value="UniProtKB-KW"/>
</dbReference>
<comment type="similarity">
    <text evidence="3 12">Belongs to the iron/ascorbate-dependent oxidoreductase family.</text>
</comment>
<dbReference type="Pfam" id="PF03171">
    <property type="entry name" value="2OG-FeII_Oxy"/>
    <property type="match status" value="1"/>
</dbReference>
<dbReference type="GO" id="GO:0046872">
    <property type="term" value="F:metal ion binding"/>
    <property type="evidence" value="ECO:0007669"/>
    <property type="project" value="UniProtKB-KW"/>
</dbReference>
<evidence type="ECO:0000256" key="5">
    <source>
        <dbReference type="ARBA" id="ARBA00022819"/>
    </source>
</evidence>
<evidence type="ECO:0000256" key="1">
    <source>
        <dbReference type="ARBA" id="ARBA00001954"/>
    </source>
</evidence>
<dbReference type="PROSITE" id="PS51471">
    <property type="entry name" value="FE2OG_OXY"/>
    <property type="match status" value="1"/>
</dbReference>
<organism evidence="14 15">
    <name type="scientific">Crotalaria pallida</name>
    <name type="common">Smooth rattlebox</name>
    <name type="synonym">Crotalaria striata</name>
    <dbReference type="NCBI Taxonomy" id="3830"/>
    <lineage>
        <taxon>Eukaryota</taxon>
        <taxon>Viridiplantae</taxon>
        <taxon>Streptophyta</taxon>
        <taxon>Embryophyta</taxon>
        <taxon>Tracheophyta</taxon>
        <taxon>Spermatophyta</taxon>
        <taxon>Magnoliopsida</taxon>
        <taxon>eudicotyledons</taxon>
        <taxon>Gunneridae</taxon>
        <taxon>Pentapetalae</taxon>
        <taxon>rosids</taxon>
        <taxon>fabids</taxon>
        <taxon>Fabales</taxon>
        <taxon>Fabaceae</taxon>
        <taxon>Papilionoideae</taxon>
        <taxon>50 kb inversion clade</taxon>
        <taxon>genistoids sensu lato</taxon>
        <taxon>core genistoids</taxon>
        <taxon>Crotalarieae</taxon>
        <taxon>Crotalaria</taxon>
    </lineage>
</organism>
<dbReference type="PANTHER" id="PTHR47991">
    <property type="entry name" value="OXOGLUTARATE/IRON-DEPENDENT DIOXYGENASE"/>
    <property type="match status" value="1"/>
</dbReference>
<keyword evidence="5" id="KW-1184">Jasmonic acid signaling pathway</keyword>
<keyword evidence="10 12" id="KW-0408">Iron</keyword>
<evidence type="ECO:0000256" key="10">
    <source>
        <dbReference type="ARBA" id="ARBA00023004"/>
    </source>
</evidence>
<dbReference type="GO" id="GO:0031418">
    <property type="term" value="F:L-ascorbic acid binding"/>
    <property type="evidence" value="ECO:0007669"/>
    <property type="project" value="UniProtKB-KW"/>
</dbReference>
<accession>A0AAN9FP73</accession>
<reference evidence="14 15" key="1">
    <citation type="submission" date="2024-01" db="EMBL/GenBank/DDBJ databases">
        <title>The genomes of 5 underutilized Papilionoideae crops provide insights into root nodulation and disease resistanc.</title>
        <authorList>
            <person name="Yuan L."/>
        </authorList>
    </citation>
    <scope>NUCLEOTIDE SEQUENCE [LARGE SCALE GENOMIC DNA]</scope>
    <source>
        <strain evidence="14">ZHUSHIDOU_FW_LH</strain>
        <tissue evidence="14">Leaf</tissue>
    </source>
</reference>
<dbReference type="GO" id="GO:1900366">
    <property type="term" value="P:negative regulation of defense response to insect"/>
    <property type="evidence" value="ECO:0007669"/>
    <property type="project" value="UniProtKB-ARBA"/>
</dbReference>
<dbReference type="GO" id="GO:2000022">
    <property type="term" value="P:regulation of jasmonic acid mediated signaling pathway"/>
    <property type="evidence" value="ECO:0007669"/>
    <property type="project" value="UniProtKB-ARBA"/>
</dbReference>
<dbReference type="Proteomes" id="UP001372338">
    <property type="component" value="Unassembled WGS sequence"/>
</dbReference>
<name>A0AAN9FP73_CROPI</name>
<evidence type="ECO:0000256" key="12">
    <source>
        <dbReference type="RuleBase" id="RU003682"/>
    </source>
</evidence>
<keyword evidence="7" id="KW-0847">Vitamin C</keyword>
<dbReference type="FunFam" id="2.60.120.330:FF:000008">
    <property type="entry name" value="Jasmonate-regulated gene 21"/>
    <property type="match status" value="1"/>
</dbReference>
<dbReference type="InterPro" id="IPR005123">
    <property type="entry name" value="Oxoglu/Fe-dep_dioxygenase_dom"/>
</dbReference>
<feature type="domain" description="Fe2OG dioxygenase" evidence="13">
    <location>
        <begin position="226"/>
        <end position="327"/>
    </location>
</feature>
<dbReference type="Gene3D" id="2.60.120.330">
    <property type="entry name" value="B-lactam Antibiotic, Isopenicillin N Synthase, Chain"/>
    <property type="match status" value="1"/>
</dbReference>
<sequence>MKSTFESKPTTQVAKTMINNNSPQEWPEPIVRVQSLSKICKDSIPERYIKPLSDRPNPITSCDHDDANIPIIDLGALLYGDPYTRASTLKQISEACKEWGFFQVVNHGVSHELMDMARETWRQFFHLPMEVKQQYANSPKTYEGYGSRLGVEKGAILDWSDYYYLHYLPLSLKDYGKWPAMPPSCREVFDEYGRELVKLSGKLMKVLSINLELEEDFLQNAFGGEDIGACLRVNFYPKCPKPDLTLGLSSHSDPGGMTLLLPDDQVTGLQVRKSNNWITVKPARHAFIVNIGDQIQVLSNAIYKSVEHRVIVNSDKERVSLAFFYNPKSDIPIEPAKELVKPDRPALYTAMTFDEYRLFIRLRGPCGKSHVESLKSPR</sequence>
<dbReference type="InterPro" id="IPR026992">
    <property type="entry name" value="DIOX_N"/>
</dbReference>
<evidence type="ECO:0000256" key="8">
    <source>
        <dbReference type="ARBA" id="ARBA00022964"/>
    </source>
</evidence>
<evidence type="ECO:0000259" key="13">
    <source>
        <dbReference type="PROSITE" id="PS51471"/>
    </source>
</evidence>